<organism evidence="3 4">
    <name type="scientific">Pendulispora rubella</name>
    <dbReference type="NCBI Taxonomy" id="2741070"/>
    <lineage>
        <taxon>Bacteria</taxon>
        <taxon>Pseudomonadati</taxon>
        <taxon>Myxococcota</taxon>
        <taxon>Myxococcia</taxon>
        <taxon>Myxococcales</taxon>
        <taxon>Sorangiineae</taxon>
        <taxon>Pendulisporaceae</taxon>
        <taxon>Pendulispora</taxon>
    </lineage>
</organism>
<evidence type="ECO:0000313" key="3">
    <source>
        <dbReference type="EMBL" id="WXB03279.1"/>
    </source>
</evidence>
<gene>
    <name evidence="3" type="ORF">LVJ94_41050</name>
</gene>
<evidence type="ECO:0008006" key="5">
    <source>
        <dbReference type="Google" id="ProtNLM"/>
    </source>
</evidence>
<reference evidence="3" key="1">
    <citation type="submission" date="2021-12" db="EMBL/GenBank/DDBJ databases">
        <title>Discovery of the Pendulisporaceae a myxobacterial family with distinct sporulation behavior and unique specialized metabolism.</title>
        <authorList>
            <person name="Garcia R."/>
            <person name="Popoff A."/>
            <person name="Bader C.D."/>
            <person name="Loehr J."/>
            <person name="Walesch S."/>
            <person name="Walt C."/>
            <person name="Boldt J."/>
            <person name="Bunk B."/>
            <person name="Haeckl F.J.F.P.J."/>
            <person name="Gunesch A.P."/>
            <person name="Birkelbach J."/>
            <person name="Nuebel U."/>
            <person name="Pietschmann T."/>
            <person name="Bach T."/>
            <person name="Mueller R."/>
        </authorList>
    </citation>
    <scope>NUCLEOTIDE SEQUENCE</scope>
    <source>
        <strain evidence="3">MSr11367</strain>
    </source>
</reference>
<dbReference type="RefSeq" id="WP_394832909.1">
    <property type="nucleotide sequence ID" value="NZ_CP089929.1"/>
</dbReference>
<feature type="region of interest" description="Disordered" evidence="1">
    <location>
        <begin position="23"/>
        <end position="85"/>
    </location>
</feature>
<dbReference type="EMBL" id="CP089983">
    <property type="protein sequence ID" value="WXB03279.1"/>
    <property type="molecule type" value="Genomic_DNA"/>
</dbReference>
<accession>A0ABZ2KX53</accession>
<feature type="chain" id="PRO_5047432161" description="Tryptophan synthase alpha chain" evidence="2">
    <location>
        <begin position="21"/>
        <end position="204"/>
    </location>
</feature>
<feature type="compositionally biased region" description="Basic and acidic residues" evidence="1">
    <location>
        <begin position="26"/>
        <end position="39"/>
    </location>
</feature>
<feature type="signal peptide" evidence="2">
    <location>
        <begin position="1"/>
        <end position="20"/>
    </location>
</feature>
<sequence>MKRIRRWALVWMVVGGGAIACGTQETTHRSPSELGHDPSDGSVKQGSQGEDDAAADATVASDAAAETDARAADAGTDGNGPIDSGIEQDAQVVDAAAGDAGACGGSWEPCCVTSDGGFACDGDLGCVTDLAQDSYCSPYCGAPGERCCSTGEACYGGICSEGKCFACGGDLQPCCDGMRCNDEPLYRCSGNHCTCIGTPGCPRW</sequence>
<protein>
    <recommendedName>
        <fullName evidence="5">Tryptophan synthase alpha chain</fullName>
    </recommendedName>
</protein>
<feature type="compositionally biased region" description="Low complexity" evidence="1">
    <location>
        <begin position="55"/>
        <end position="76"/>
    </location>
</feature>
<evidence type="ECO:0000256" key="2">
    <source>
        <dbReference type="SAM" id="SignalP"/>
    </source>
</evidence>
<name>A0ABZ2KX53_9BACT</name>
<evidence type="ECO:0000256" key="1">
    <source>
        <dbReference type="SAM" id="MobiDB-lite"/>
    </source>
</evidence>
<keyword evidence="2" id="KW-0732">Signal</keyword>
<dbReference type="PROSITE" id="PS51257">
    <property type="entry name" value="PROKAR_LIPOPROTEIN"/>
    <property type="match status" value="1"/>
</dbReference>
<proteinExistence type="predicted"/>
<evidence type="ECO:0000313" key="4">
    <source>
        <dbReference type="Proteomes" id="UP001374803"/>
    </source>
</evidence>
<keyword evidence="4" id="KW-1185">Reference proteome</keyword>
<dbReference type="Proteomes" id="UP001374803">
    <property type="component" value="Chromosome"/>
</dbReference>